<dbReference type="InterPro" id="IPR013106">
    <property type="entry name" value="Ig_V-set"/>
</dbReference>
<proteinExistence type="inferred from homology"/>
<keyword evidence="1 5" id="KW-0732">Signal</keyword>
<dbReference type="PANTHER" id="PTHR44427:SF1">
    <property type="entry name" value="CARCINOEMBRYONIC ANTIGEN-RELATED CELL ADHESION MOLECULE 1"/>
    <property type="match status" value="1"/>
</dbReference>
<dbReference type="GeneTree" id="ENSGT01100000263479"/>
<keyword evidence="2" id="KW-0325">Glycoprotein</keyword>
<dbReference type="PANTHER" id="PTHR44427">
    <property type="entry name" value="CARCINOEMBRYONIC ANTIGEN-RELATED CELL ADHESION MOLECULE 19"/>
    <property type="match status" value="1"/>
</dbReference>
<feature type="domain" description="Immunoglobulin" evidence="6">
    <location>
        <begin position="31"/>
        <end position="132"/>
    </location>
</feature>
<sequence length="183" mass="20289">MSSSQLLLHLRLIHLFLSVWMEPVNTIHIQSIPPYPAVGQSVTLSVTGINGNIRQFIWYKGPNTGNSNIILIYTLSANQPQSNGLQYFSRASGLPNASLQISDLEITDGGNYTVIIQTPQPVQQTSVNLTVYEPTWSRNITEQCISPYSDISRPFGYSESRQFAKSWQTASKYCACSTAVKSP</sequence>
<dbReference type="SUPFAM" id="SSF48726">
    <property type="entry name" value="Immunoglobulin"/>
    <property type="match status" value="1"/>
</dbReference>
<evidence type="ECO:0000259" key="6">
    <source>
        <dbReference type="SMART" id="SM00409"/>
    </source>
</evidence>
<reference evidence="7" key="1">
    <citation type="submission" date="2025-08" db="UniProtKB">
        <authorList>
            <consortium name="Ensembl"/>
        </authorList>
    </citation>
    <scope>IDENTIFICATION</scope>
</reference>
<evidence type="ECO:0000256" key="3">
    <source>
        <dbReference type="ARBA" id="ARBA00023319"/>
    </source>
</evidence>
<keyword evidence="8" id="KW-1185">Reference proteome</keyword>
<reference evidence="7" key="2">
    <citation type="submission" date="2025-09" db="UniProtKB">
        <authorList>
            <consortium name="Ensembl"/>
        </authorList>
    </citation>
    <scope>IDENTIFICATION</scope>
</reference>
<name>A0A8C5QBY0_9ANUR</name>
<keyword evidence="3" id="KW-0393">Immunoglobulin domain</keyword>
<dbReference type="OrthoDB" id="9908257at2759"/>
<dbReference type="InterPro" id="IPR003599">
    <property type="entry name" value="Ig_sub"/>
</dbReference>
<dbReference type="Proteomes" id="UP000694569">
    <property type="component" value="Unplaced"/>
</dbReference>
<feature type="chain" id="PRO_5034090850" description="Immunoglobulin domain-containing protein" evidence="5">
    <location>
        <begin position="27"/>
        <end position="183"/>
    </location>
</feature>
<comment type="similarity">
    <text evidence="4">Belongs to the immunoglobulin superfamily. CEA family.</text>
</comment>
<accession>A0A8C5QBY0</accession>
<evidence type="ECO:0000256" key="4">
    <source>
        <dbReference type="ARBA" id="ARBA00038222"/>
    </source>
</evidence>
<evidence type="ECO:0000313" key="7">
    <source>
        <dbReference type="Ensembl" id="ENSLLEP00000034348.1"/>
    </source>
</evidence>
<dbReference type="SMART" id="SM00409">
    <property type="entry name" value="IG"/>
    <property type="match status" value="1"/>
</dbReference>
<organism evidence="7 8">
    <name type="scientific">Leptobrachium leishanense</name>
    <name type="common">Leishan spiny toad</name>
    <dbReference type="NCBI Taxonomy" id="445787"/>
    <lineage>
        <taxon>Eukaryota</taxon>
        <taxon>Metazoa</taxon>
        <taxon>Chordata</taxon>
        <taxon>Craniata</taxon>
        <taxon>Vertebrata</taxon>
        <taxon>Euteleostomi</taxon>
        <taxon>Amphibia</taxon>
        <taxon>Batrachia</taxon>
        <taxon>Anura</taxon>
        <taxon>Pelobatoidea</taxon>
        <taxon>Megophryidae</taxon>
        <taxon>Leptobrachium</taxon>
    </lineage>
</organism>
<evidence type="ECO:0000256" key="2">
    <source>
        <dbReference type="ARBA" id="ARBA00023180"/>
    </source>
</evidence>
<evidence type="ECO:0000313" key="8">
    <source>
        <dbReference type="Proteomes" id="UP000694569"/>
    </source>
</evidence>
<protein>
    <recommendedName>
        <fullName evidence="6">Immunoglobulin domain-containing protein</fullName>
    </recommendedName>
</protein>
<dbReference type="AlphaFoldDB" id="A0A8C5QBY0"/>
<dbReference type="InterPro" id="IPR050831">
    <property type="entry name" value="CEA_cell_adhesion"/>
</dbReference>
<dbReference type="Pfam" id="PF07686">
    <property type="entry name" value="V-set"/>
    <property type="match status" value="1"/>
</dbReference>
<feature type="signal peptide" evidence="5">
    <location>
        <begin position="1"/>
        <end position="26"/>
    </location>
</feature>
<dbReference type="Gene3D" id="2.60.40.10">
    <property type="entry name" value="Immunoglobulins"/>
    <property type="match status" value="1"/>
</dbReference>
<evidence type="ECO:0000256" key="1">
    <source>
        <dbReference type="ARBA" id="ARBA00022729"/>
    </source>
</evidence>
<dbReference type="InterPro" id="IPR036179">
    <property type="entry name" value="Ig-like_dom_sf"/>
</dbReference>
<dbReference type="Ensembl" id="ENSLLET00000035656.1">
    <property type="protein sequence ID" value="ENSLLEP00000034348.1"/>
    <property type="gene ID" value="ENSLLEG00000021704.1"/>
</dbReference>
<evidence type="ECO:0000256" key="5">
    <source>
        <dbReference type="SAM" id="SignalP"/>
    </source>
</evidence>
<dbReference type="InterPro" id="IPR013783">
    <property type="entry name" value="Ig-like_fold"/>
</dbReference>